<dbReference type="Pfam" id="PF01025">
    <property type="entry name" value="GrpE"/>
    <property type="match status" value="1"/>
</dbReference>
<dbReference type="HAMAP" id="MF_01151">
    <property type="entry name" value="GrpE"/>
    <property type="match status" value="1"/>
</dbReference>
<dbReference type="GO" id="GO:0140662">
    <property type="term" value="F:ATP-dependent protein folding chaperone"/>
    <property type="evidence" value="ECO:0007669"/>
    <property type="project" value="InterPro"/>
</dbReference>
<dbReference type="KEGG" id="haad:MW046_13945"/>
<evidence type="ECO:0000256" key="4">
    <source>
        <dbReference type="HAMAP-Rule" id="MF_01151"/>
    </source>
</evidence>
<evidence type="ECO:0000256" key="1">
    <source>
        <dbReference type="ARBA" id="ARBA00022741"/>
    </source>
</evidence>
<evidence type="ECO:0000313" key="7">
    <source>
        <dbReference type="EMBL" id="UPM44528.1"/>
    </source>
</evidence>
<keyword evidence="4" id="KW-0963">Cytoplasm</keyword>
<name>A0A8U0A7P4_9EURY</name>
<dbReference type="PROSITE" id="PS01036">
    <property type="entry name" value="HSP70_3"/>
    <property type="match status" value="1"/>
</dbReference>
<dbReference type="EMBL" id="CP096020">
    <property type="protein sequence ID" value="UPM44528.1"/>
    <property type="molecule type" value="Genomic_DNA"/>
</dbReference>
<dbReference type="PRINTS" id="PR00301">
    <property type="entry name" value="HEATSHOCK70"/>
</dbReference>
<dbReference type="InterPro" id="IPR018181">
    <property type="entry name" value="Heat_shock_70_CS"/>
</dbReference>
<reference evidence="7" key="1">
    <citation type="submission" date="2022-04" db="EMBL/GenBank/DDBJ databases">
        <title>Halocatena sp. nov., isolated from a salt lake.</title>
        <authorList>
            <person name="Cui H.-L."/>
        </authorList>
    </citation>
    <scope>NUCLEOTIDE SEQUENCE</scope>
    <source>
        <strain evidence="7">AD-1</strain>
        <plasmid evidence="7">unnamed1</plasmid>
    </source>
</reference>
<evidence type="ECO:0000256" key="6">
    <source>
        <dbReference type="SAM" id="MobiDB-lite"/>
    </source>
</evidence>
<dbReference type="Gene3D" id="2.60.34.10">
    <property type="entry name" value="Substrate Binding Domain Of DNAk, Chain A, domain 1"/>
    <property type="match status" value="1"/>
</dbReference>
<dbReference type="Pfam" id="PF00012">
    <property type="entry name" value="HSP70"/>
    <property type="match status" value="1"/>
</dbReference>
<feature type="compositionally biased region" description="Basic and acidic residues" evidence="6">
    <location>
        <begin position="511"/>
        <end position="520"/>
    </location>
</feature>
<dbReference type="InterPro" id="IPR000740">
    <property type="entry name" value="GrpE"/>
</dbReference>
<evidence type="ECO:0000256" key="2">
    <source>
        <dbReference type="ARBA" id="ARBA00022840"/>
    </source>
</evidence>
<dbReference type="Proteomes" id="UP000831768">
    <property type="component" value="Plasmid unnamed1"/>
</dbReference>
<keyword evidence="2 5" id="KW-0067">ATP-binding</keyword>
<evidence type="ECO:0000256" key="3">
    <source>
        <dbReference type="ARBA" id="ARBA00023186"/>
    </source>
</evidence>
<dbReference type="SUPFAM" id="SSF100920">
    <property type="entry name" value="Heat shock protein 70kD (HSP70), peptide-binding domain"/>
    <property type="match status" value="1"/>
</dbReference>
<proteinExistence type="inferred from homology"/>
<dbReference type="FunFam" id="3.90.640.10:FF:000003">
    <property type="entry name" value="Molecular chaperone DnaK"/>
    <property type="match status" value="1"/>
</dbReference>
<keyword evidence="7" id="KW-0614">Plasmid</keyword>
<protein>
    <recommendedName>
        <fullName evidence="4">Protein GrpE</fullName>
    </recommendedName>
    <alternativeName>
        <fullName evidence="4">HSP-70 cofactor</fullName>
    </alternativeName>
</protein>
<comment type="subunit">
    <text evidence="4">Homodimer.</text>
</comment>
<dbReference type="PANTHER" id="PTHR19375">
    <property type="entry name" value="HEAT SHOCK PROTEIN 70KDA"/>
    <property type="match status" value="1"/>
</dbReference>
<gene>
    <name evidence="4 7" type="primary">grpE</name>
    <name evidence="7" type="ORF">MW046_13945</name>
</gene>
<dbReference type="GO" id="GO:0000774">
    <property type="term" value="F:adenyl-nucleotide exchange factor activity"/>
    <property type="evidence" value="ECO:0007669"/>
    <property type="project" value="InterPro"/>
</dbReference>
<dbReference type="InterPro" id="IPR043129">
    <property type="entry name" value="ATPase_NBD"/>
</dbReference>
<sequence length="622" mass="66849">MNSTVGVMETSGPKIITDQNGVTTIPSTVALPDDGEPIAGTGVKQFARDRPDRSVRMLKPHLGEPITVTLGDNDLTPESLTAVLLRTLTQHTEATREVSVDQAVMAVPSLASNRHRSGVHRACELADLALARVGDDACLAGLGYGWTIGNDADRLMLICDLGAATFDVALMRMGGGVYEFLATAGDLTLGGDDWTWAIVEWLLSEFAEQHDASSASTVRNNRYTLDRLYHTAETVKKELSETSETEITLPSLLTTSAESLGLQTTLSRSTFERITQDLAARLVEPIANVLASGDFDSATIDDILLIGGGSRLPDVQRTISQTVGRPVTPAANGTDLVALGATVESGVIHGDVDDIANLSLITRAIGTETHCGRFEPIIERNTTIPTKETKMFVTAIDDRTSLRIPIFQGESSIAAENEYCGELTLTDIPPASAGEQEVSEHIPREKRGDNHESTRQVVPEVIARVRRLVPPASRTGSSVSTHSQSVEEVDHTQSPLAERPGESVTGSGEHPPTDEQAETRQRCVKQLIPVRDSIAQALAHVSNSDIHNGIEAIARQLDDVFETMNVTVFSPAPGDTVDPHRHQVVATAESDVPARTVISVESPGYLMNQQVLRPARVVVSQK</sequence>
<dbReference type="InterPro" id="IPR009012">
    <property type="entry name" value="GrpE_head"/>
</dbReference>
<dbReference type="AlphaFoldDB" id="A0A8U0A7P4"/>
<dbReference type="SUPFAM" id="SSF51064">
    <property type="entry name" value="Head domain of nucleotide exchange factor GrpE"/>
    <property type="match status" value="1"/>
</dbReference>
<dbReference type="GO" id="GO:0005524">
    <property type="term" value="F:ATP binding"/>
    <property type="evidence" value="ECO:0007669"/>
    <property type="project" value="UniProtKB-KW"/>
</dbReference>
<evidence type="ECO:0000256" key="5">
    <source>
        <dbReference type="RuleBase" id="RU003322"/>
    </source>
</evidence>
<dbReference type="GO" id="GO:0005737">
    <property type="term" value="C:cytoplasm"/>
    <property type="evidence" value="ECO:0007669"/>
    <property type="project" value="UniProtKB-SubCell"/>
</dbReference>
<dbReference type="GO" id="GO:0042803">
    <property type="term" value="F:protein homodimerization activity"/>
    <property type="evidence" value="ECO:0007669"/>
    <property type="project" value="InterPro"/>
</dbReference>
<keyword evidence="1 5" id="KW-0547">Nucleotide-binding</keyword>
<evidence type="ECO:0000313" key="8">
    <source>
        <dbReference type="Proteomes" id="UP000831768"/>
    </source>
</evidence>
<accession>A0A8U0A7P4</accession>
<comment type="similarity">
    <text evidence="5">Belongs to the heat shock protein 70 family.</text>
</comment>
<keyword evidence="8" id="KW-1185">Reference proteome</keyword>
<comment type="function">
    <text evidence="4">Participates actively in the response to hyperosmotic and heat shock by preventing the aggregation of stress-denatured proteins, in association with DnaK and GrpE. It is the nucleotide exchange factor for DnaK and may function as a thermosensor. Unfolded proteins bind initially to DnaJ; upon interaction with the DnaJ-bound protein, DnaK hydrolyzes its bound ATP, resulting in the formation of a stable complex. GrpE releases ADP from DnaK; ATP binding to DnaK triggers the release of the substrate protein, thus completing the reaction cycle. Several rounds of ATP-dependent interactions between DnaJ, DnaK and GrpE are required for fully efficient folding.</text>
</comment>
<keyword evidence="4" id="KW-0346">Stress response</keyword>
<dbReference type="GO" id="GO:0051087">
    <property type="term" value="F:protein-folding chaperone binding"/>
    <property type="evidence" value="ECO:0007669"/>
    <property type="project" value="InterPro"/>
</dbReference>
<dbReference type="Gene3D" id="3.30.420.40">
    <property type="match status" value="2"/>
</dbReference>
<dbReference type="Gene3D" id="3.90.640.10">
    <property type="entry name" value="Actin, Chain A, domain 4"/>
    <property type="match status" value="1"/>
</dbReference>
<dbReference type="Gene3D" id="2.30.22.10">
    <property type="entry name" value="Head domain of nucleotide exchange factor GrpE"/>
    <property type="match status" value="1"/>
</dbReference>
<dbReference type="SUPFAM" id="SSF53067">
    <property type="entry name" value="Actin-like ATPase domain"/>
    <property type="match status" value="2"/>
</dbReference>
<feature type="compositionally biased region" description="Polar residues" evidence="6">
    <location>
        <begin position="474"/>
        <end position="486"/>
    </location>
</feature>
<comment type="similarity">
    <text evidence="4">Belongs to the GrpE family.</text>
</comment>
<feature type="region of interest" description="Disordered" evidence="6">
    <location>
        <begin position="428"/>
        <end position="520"/>
    </location>
</feature>
<comment type="subcellular location">
    <subcellularLocation>
        <location evidence="4">Cytoplasm</location>
    </subcellularLocation>
</comment>
<feature type="compositionally biased region" description="Basic and acidic residues" evidence="6">
    <location>
        <begin position="438"/>
        <end position="454"/>
    </location>
</feature>
<dbReference type="InterPro" id="IPR013126">
    <property type="entry name" value="Hsp_70_fam"/>
</dbReference>
<organism evidence="7 8">
    <name type="scientific">Halocatena salina</name>
    <dbReference type="NCBI Taxonomy" id="2934340"/>
    <lineage>
        <taxon>Archaea</taxon>
        <taxon>Methanobacteriati</taxon>
        <taxon>Methanobacteriota</taxon>
        <taxon>Stenosarchaea group</taxon>
        <taxon>Halobacteria</taxon>
        <taxon>Halobacteriales</taxon>
        <taxon>Natronomonadaceae</taxon>
        <taxon>Halocatena</taxon>
    </lineage>
</organism>
<keyword evidence="3 4" id="KW-0143">Chaperone</keyword>
<dbReference type="InterPro" id="IPR029047">
    <property type="entry name" value="HSP70_peptide-bd_sf"/>
</dbReference>
<geneLocation type="plasmid" evidence="7 8">
    <name>unnamed1</name>
</geneLocation>